<comment type="caution">
    <text evidence="2">The sequence shown here is derived from an EMBL/GenBank/DDBJ whole genome shotgun (WGS) entry which is preliminary data.</text>
</comment>
<proteinExistence type="predicted"/>
<evidence type="ECO:0000313" key="3">
    <source>
        <dbReference type="Proteomes" id="UP001596137"/>
    </source>
</evidence>
<dbReference type="CDD" id="cd15482">
    <property type="entry name" value="Sialidase_non-viral"/>
    <property type="match status" value="1"/>
</dbReference>
<dbReference type="EC" id="3.2.1.-" evidence="2"/>
<evidence type="ECO:0000313" key="2">
    <source>
        <dbReference type="EMBL" id="MFC6083892.1"/>
    </source>
</evidence>
<dbReference type="EMBL" id="JBHSRF010000034">
    <property type="protein sequence ID" value="MFC6083892.1"/>
    <property type="molecule type" value="Genomic_DNA"/>
</dbReference>
<name>A0ABW1NNS3_9ACTN</name>
<keyword evidence="3" id="KW-1185">Reference proteome</keyword>
<reference evidence="3" key="1">
    <citation type="journal article" date="2019" name="Int. J. Syst. Evol. Microbiol.">
        <title>The Global Catalogue of Microorganisms (GCM) 10K type strain sequencing project: providing services to taxonomists for standard genome sequencing and annotation.</title>
        <authorList>
            <consortium name="The Broad Institute Genomics Platform"/>
            <consortium name="The Broad Institute Genome Sequencing Center for Infectious Disease"/>
            <person name="Wu L."/>
            <person name="Ma J."/>
        </authorList>
    </citation>
    <scope>NUCLEOTIDE SEQUENCE [LARGE SCALE GENOMIC DNA]</scope>
    <source>
        <strain evidence="3">JCM 30346</strain>
    </source>
</reference>
<gene>
    <name evidence="2" type="ORF">ACFP1K_22180</name>
</gene>
<dbReference type="SUPFAM" id="SSF50939">
    <property type="entry name" value="Sialidases"/>
    <property type="match status" value="1"/>
</dbReference>
<evidence type="ECO:0000256" key="1">
    <source>
        <dbReference type="SAM" id="MobiDB-lite"/>
    </source>
</evidence>
<feature type="region of interest" description="Disordered" evidence="1">
    <location>
        <begin position="1"/>
        <end position="20"/>
    </location>
</feature>
<sequence>MTPTPPPDGTRARSWPDADAVGPAVSDPVIAYRAVERTAAGELAHEGNRVPDIVALDARTLVVAWRAGVADPRDPAPTDQGSILYARSADAGRTWRTGTLAAATATHRYHYVIFLNDGGTLYALLGRITVAEDRDAQGDVNGFPVAMVARRSVDAGQTWTDFPVSVDVPANRSGVVLAGKPLWYDGLWLLPYWREAGGVTRAGVLRSADLSRWTSGALAANPPGVRAEEPQLVVSQDDPGTLLMVSRTLDLTGGTSAEDRDAYYRTHAVYAAVTTSSDGGLTWAPMTLDRDLPNYYVKPFFAKDADGRYLTIYNTLAGPFTGPASGKPEQYREVLCYKLKRPGAPWGPGRLFADGARLTKGAARGWDVYASADEYEPGRFYVTWEHNQTNIKVARLDVSDAFTGVGPTWDDLRGWTVTPGGGTAETGAAGSLRLANSGPAPAGFSGVTHSYGPSGGFVVTMRAQVTAYSRLDPATGAGATLAVKVATGARRLMLALQPDGVYSFVQGIAGWTRVHARTGDTAAHTWQVTVDGDGAAALYVDGAETTARWTAAASRDAPQVAVWSSGTGAAPAAAVVERFEVADNVASSTWDTFGDWALDGSGGAAEVEEGRLRLRSISRTPARASLGLDVTEGCDFTLEFRGSVVDDSALNPANGDGVCLGTKVANGYMRLMLTVQRSGVWTMKKGSSTWEKVYSSATAGAPSTWQVRVDSAGVARLRRDGVDTGVTWVAQNSRESPQITHWVTGTPGGNAAEALVEWTRVTATPGSSAQDARVGAETV</sequence>
<organism evidence="2 3">
    <name type="scientific">Sphaerisporangium aureirubrum</name>
    <dbReference type="NCBI Taxonomy" id="1544736"/>
    <lineage>
        <taxon>Bacteria</taxon>
        <taxon>Bacillati</taxon>
        <taxon>Actinomycetota</taxon>
        <taxon>Actinomycetes</taxon>
        <taxon>Streptosporangiales</taxon>
        <taxon>Streptosporangiaceae</taxon>
        <taxon>Sphaerisporangium</taxon>
    </lineage>
</organism>
<dbReference type="InterPro" id="IPR036278">
    <property type="entry name" value="Sialidase_sf"/>
</dbReference>
<dbReference type="RefSeq" id="WP_380756364.1">
    <property type="nucleotide sequence ID" value="NZ_JBHSRF010000034.1"/>
</dbReference>
<protein>
    <submittedName>
        <fullName evidence="2">Sialidase family protein</fullName>
        <ecNumber evidence="2">3.2.1.-</ecNumber>
    </submittedName>
</protein>
<accession>A0ABW1NNS3</accession>
<keyword evidence="2" id="KW-0378">Hydrolase</keyword>
<dbReference type="GO" id="GO:0016798">
    <property type="term" value="F:hydrolase activity, acting on glycosyl bonds"/>
    <property type="evidence" value="ECO:0007669"/>
    <property type="project" value="UniProtKB-KW"/>
</dbReference>
<dbReference type="Proteomes" id="UP001596137">
    <property type="component" value="Unassembled WGS sequence"/>
</dbReference>
<dbReference type="Gene3D" id="2.120.10.10">
    <property type="match status" value="1"/>
</dbReference>
<keyword evidence="2" id="KW-0326">Glycosidase</keyword>